<dbReference type="GO" id="GO:0016020">
    <property type="term" value="C:membrane"/>
    <property type="evidence" value="ECO:0007669"/>
    <property type="project" value="UniProtKB-SubCell"/>
</dbReference>
<dbReference type="InterPro" id="IPR002416">
    <property type="entry name" value="T2SS_protein-GspH"/>
</dbReference>
<dbReference type="EMBL" id="CP043869">
    <property type="protein sequence ID" value="QEQ95408.1"/>
    <property type="molecule type" value="Genomic_DNA"/>
</dbReference>
<keyword evidence="4 6" id="KW-1133">Transmembrane helix</keyword>
<evidence type="ECO:0000256" key="1">
    <source>
        <dbReference type="ARBA" id="ARBA00004167"/>
    </source>
</evidence>
<keyword evidence="8" id="KW-1185">Reference proteome</keyword>
<dbReference type="Gene3D" id="3.55.40.10">
    <property type="entry name" value="minor pseudopilin epsh domain"/>
    <property type="match status" value="1"/>
</dbReference>
<comment type="subcellular location">
    <subcellularLocation>
        <location evidence="1">Membrane</location>
        <topology evidence="1">Single-pass membrane protein</topology>
    </subcellularLocation>
</comment>
<feature type="transmembrane region" description="Helical" evidence="6">
    <location>
        <begin position="21"/>
        <end position="43"/>
    </location>
</feature>
<dbReference type="Pfam" id="PF07963">
    <property type="entry name" value="N_methyl"/>
    <property type="match status" value="1"/>
</dbReference>
<proteinExistence type="predicted"/>
<dbReference type="SUPFAM" id="SSF54523">
    <property type="entry name" value="Pili subunits"/>
    <property type="match status" value="1"/>
</dbReference>
<evidence type="ECO:0000256" key="5">
    <source>
        <dbReference type="ARBA" id="ARBA00023136"/>
    </source>
</evidence>
<evidence type="ECO:0000313" key="7">
    <source>
        <dbReference type="EMBL" id="QEQ95408.1"/>
    </source>
</evidence>
<dbReference type="PRINTS" id="PR00885">
    <property type="entry name" value="BCTERIALGSPH"/>
</dbReference>
<dbReference type="KEGG" id="ncu:F0U83_01095"/>
<dbReference type="AlphaFoldDB" id="A0A5P1R6Z8"/>
<gene>
    <name evidence="7" type="ORF">F0U83_01095</name>
</gene>
<dbReference type="Proteomes" id="UP000324760">
    <property type="component" value="Chromosome"/>
</dbReference>
<dbReference type="InterPro" id="IPR045584">
    <property type="entry name" value="Pilin-like"/>
</dbReference>
<keyword evidence="3 6" id="KW-0812">Transmembrane</keyword>
<protein>
    <submittedName>
        <fullName evidence="7">Prepilin-type N-terminal cleavage/methylation domain-containing protein</fullName>
    </submittedName>
</protein>
<keyword evidence="2" id="KW-0488">Methylation</keyword>
<evidence type="ECO:0000256" key="3">
    <source>
        <dbReference type="ARBA" id="ARBA00022692"/>
    </source>
</evidence>
<dbReference type="PROSITE" id="PS00409">
    <property type="entry name" value="PROKAR_NTER_METHYL"/>
    <property type="match status" value="1"/>
</dbReference>
<dbReference type="OrthoDB" id="5918848at2"/>
<dbReference type="GO" id="GO:0015628">
    <property type="term" value="P:protein secretion by the type II secretion system"/>
    <property type="evidence" value="ECO:0007669"/>
    <property type="project" value="InterPro"/>
</dbReference>
<accession>A0A5P1R6Z8</accession>
<evidence type="ECO:0000256" key="2">
    <source>
        <dbReference type="ARBA" id="ARBA00022481"/>
    </source>
</evidence>
<sequence>MVIMAAKGRQQILATGKHQAGFTLLELMVIVTLIGLLSAAVIVNFSGEKEENPLTGSMATLKLQLRSLSDKAFIEQRWLGFLFTQHHYELMTFSSTQGWQKVPSFTPKTFPDALLVSLDSEGKPVRLAEESTIPQIQASPDGLLTPFKLSLSYLNETLELTDPYASAE</sequence>
<organism evidence="7 8">
    <name type="scientific">Neptunomonas concharum</name>
    <dbReference type="NCBI Taxonomy" id="1031538"/>
    <lineage>
        <taxon>Bacteria</taxon>
        <taxon>Pseudomonadati</taxon>
        <taxon>Pseudomonadota</taxon>
        <taxon>Gammaproteobacteria</taxon>
        <taxon>Oceanospirillales</taxon>
        <taxon>Oceanospirillaceae</taxon>
        <taxon>Neptunomonas</taxon>
    </lineage>
</organism>
<dbReference type="NCBIfam" id="TIGR02532">
    <property type="entry name" value="IV_pilin_GFxxxE"/>
    <property type="match status" value="1"/>
</dbReference>
<name>A0A5P1R6Z8_9GAMM</name>
<dbReference type="GO" id="GO:0015627">
    <property type="term" value="C:type II protein secretion system complex"/>
    <property type="evidence" value="ECO:0007669"/>
    <property type="project" value="InterPro"/>
</dbReference>
<evidence type="ECO:0000256" key="4">
    <source>
        <dbReference type="ARBA" id="ARBA00022989"/>
    </source>
</evidence>
<evidence type="ECO:0000256" key="6">
    <source>
        <dbReference type="SAM" id="Phobius"/>
    </source>
</evidence>
<reference evidence="7 8" key="1">
    <citation type="journal article" date="2019" name="Biochem. Eng. J.">
        <title>Metabolic engineering of the marine bacteria Neptunomonas concharum for the production of acetoin and meso-2,3-butanediol from acetate.</title>
        <authorList>
            <person name="Li W."/>
            <person name="Pu N."/>
            <person name="Liu C.-X."/>
            <person name="Yuan Q.-P."/>
            <person name="Li Z.-J."/>
        </authorList>
    </citation>
    <scope>NUCLEOTIDE SEQUENCE [LARGE SCALE GENOMIC DNA]</scope>
    <source>
        <strain evidence="7 8">JCM17730</strain>
    </source>
</reference>
<evidence type="ECO:0000313" key="8">
    <source>
        <dbReference type="Proteomes" id="UP000324760"/>
    </source>
</evidence>
<dbReference type="InterPro" id="IPR012902">
    <property type="entry name" value="N_methyl_site"/>
</dbReference>
<keyword evidence="5 6" id="KW-0472">Membrane</keyword>